<protein>
    <submittedName>
        <fullName evidence="2">Mitochondrial RNA binding complex 1 subunit, putative</fullName>
    </submittedName>
</protein>
<dbReference type="GeneID" id="22579517"/>
<dbReference type="GO" id="GO:0035770">
    <property type="term" value="C:ribonucleoprotein granule"/>
    <property type="evidence" value="ECO:0007669"/>
    <property type="project" value="TreeGrafter"/>
</dbReference>
<dbReference type="OrthoDB" id="278343at2759"/>
<keyword evidence="3" id="KW-1185">Reference proteome</keyword>
<dbReference type="GO" id="GO:0003723">
    <property type="term" value="F:RNA binding"/>
    <property type="evidence" value="ECO:0007669"/>
    <property type="project" value="TreeGrafter"/>
</dbReference>
<dbReference type="EMBL" id="CP009404">
    <property type="protein sequence ID" value="AIO02620.1"/>
    <property type="molecule type" value="Genomic_DNA"/>
</dbReference>
<dbReference type="AlphaFoldDB" id="A0A088S4P3"/>
<dbReference type="InterPro" id="IPR058977">
    <property type="entry name" value="RESC8_HEAT"/>
</dbReference>
<dbReference type="VEuPathDB" id="TriTrypDB:LPMP_354890"/>
<dbReference type="InterPro" id="IPR016024">
    <property type="entry name" value="ARM-type_fold"/>
</dbReference>
<reference evidence="2 3" key="1">
    <citation type="journal article" date="2015" name="Sci. Rep.">
        <title>The genome of Leishmania panamensis: insights into genomics of the L. (Viannia) subgenus.</title>
        <authorList>
            <person name="Llanes A."/>
            <person name="Restrepo C.M."/>
            <person name="Vecchio G.D."/>
            <person name="Anguizola F.J."/>
            <person name="Lleonart R."/>
        </authorList>
    </citation>
    <scope>NUCLEOTIDE SEQUENCE [LARGE SCALE GENOMIC DNA]</scope>
    <source>
        <strain evidence="2 3">MHOM/PA/94/PSC-1</strain>
    </source>
</reference>
<dbReference type="GO" id="GO:0044528">
    <property type="term" value="P:regulation of mitochondrial mRNA stability"/>
    <property type="evidence" value="ECO:0007669"/>
    <property type="project" value="TreeGrafter"/>
</dbReference>
<organism evidence="2 3">
    <name type="scientific">Leishmania panamensis</name>
    <dbReference type="NCBI Taxonomy" id="5679"/>
    <lineage>
        <taxon>Eukaryota</taxon>
        <taxon>Discoba</taxon>
        <taxon>Euglenozoa</taxon>
        <taxon>Kinetoplastea</taxon>
        <taxon>Metakinetoplastina</taxon>
        <taxon>Trypanosomatida</taxon>
        <taxon>Trypanosomatidae</taxon>
        <taxon>Leishmaniinae</taxon>
        <taxon>Leishmania</taxon>
        <taxon>Leishmania guyanensis species complex</taxon>
    </lineage>
</organism>
<dbReference type="RefSeq" id="XP_010703420.1">
    <property type="nucleotide sequence ID" value="XM_010705118.1"/>
</dbReference>
<dbReference type="KEGG" id="lpan:LPMP_354890"/>
<evidence type="ECO:0000259" key="1">
    <source>
        <dbReference type="Pfam" id="PF26172"/>
    </source>
</evidence>
<proteinExistence type="predicted"/>
<dbReference type="SUPFAM" id="SSF48371">
    <property type="entry name" value="ARM repeat"/>
    <property type="match status" value="1"/>
</dbReference>
<feature type="domain" description="RNA-editing substrate-binding complex 8 protein HEAT repeats" evidence="1">
    <location>
        <begin position="43"/>
        <end position="546"/>
    </location>
</feature>
<evidence type="ECO:0000313" key="2">
    <source>
        <dbReference type="EMBL" id="AIO02620.1"/>
    </source>
</evidence>
<dbReference type="InterPro" id="IPR050870">
    <property type="entry name" value="FAST_kinase"/>
</dbReference>
<dbReference type="GO" id="GO:0005759">
    <property type="term" value="C:mitochondrial matrix"/>
    <property type="evidence" value="ECO:0007669"/>
    <property type="project" value="TreeGrafter"/>
</dbReference>
<gene>
    <name evidence="2" type="ORF">LPMP_354890</name>
</gene>
<dbReference type="PANTHER" id="PTHR21228">
    <property type="entry name" value="FAST LEU-RICH DOMAIN-CONTAINING"/>
    <property type="match status" value="1"/>
</dbReference>
<dbReference type="Pfam" id="PF26172">
    <property type="entry name" value="RESC8"/>
    <property type="match status" value="1"/>
</dbReference>
<sequence>MNRAASGAAAGVAVVDLFSSALSTGHRPASLDYIFQRIRLNLVSFNAQDIYQICTVVYNNDTLGMLSDAELMRGIAGAFQRSDQRVLNPFQTSLVMDTLRRAGINASPKEVMVPEEEAISPETLLNVLRAMNVHSGTRDERKIDEVLRKIPALLDDFSPTQLSLALCELAKLRCSNAASMNQMARRLFENTEDLSVMEVSLTTNALAKTRGMPYATVRRAFAMAEQRLSDFQPDDYVTVLLALQTAGKQYSRTFVKLVEAALGKVENLDAITLTEFLVTFTSLDYGKREHIEIFADALVDVASDLDQRHLVQSLVALQRLNLLHDQLFSAFASCLMRYAQTLEPRFISPVMDICSRVSHSTDTLMQVLLGRALECARMLHPNDLADILDTVALYPGARGHAFVEVFGRQARLRLEVFNPVSLARATRGLAHLGYRDVDYYAQAADTGFRFGFKDWTFLEPILMGLCFNKEVPVRTVKVLASFVTPMAKSMSLPEVERANRYLAQLKCEEDHVYRALANRVMHFVKEITPDMPQELQTLVQRGAVNRLTEA</sequence>
<dbReference type="CDD" id="cd23736">
    <property type="entry name" value="RESC8-like"/>
    <property type="match status" value="1"/>
</dbReference>
<evidence type="ECO:0000313" key="3">
    <source>
        <dbReference type="Proteomes" id="UP000063063"/>
    </source>
</evidence>
<dbReference type="Proteomes" id="UP000063063">
    <property type="component" value="Chromosome 35"/>
</dbReference>
<dbReference type="GO" id="GO:0000963">
    <property type="term" value="P:mitochondrial RNA processing"/>
    <property type="evidence" value="ECO:0007669"/>
    <property type="project" value="TreeGrafter"/>
</dbReference>
<accession>A0A088S4P3</accession>
<dbReference type="PANTHER" id="PTHR21228:SF53">
    <property type="entry name" value="MITOCHONDRIAL RNA BINDING COMPLEX 1 SUBUNIT"/>
    <property type="match status" value="1"/>
</dbReference>
<name>A0A088S4P3_LEIPA</name>
<dbReference type="eggNOG" id="ENOG502RTK1">
    <property type="taxonomic scope" value="Eukaryota"/>
</dbReference>
<dbReference type="VEuPathDB" id="TriTrypDB:LPAL13_350057300"/>